<dbReference type="PANTHER" id="PTHR43767:SF8">
    <property type="entry name" value="LONG-CHAIN-FATTY-ACID--COA LIGASE"/>
    <property type="match status" value="1"/>
</dbReference>
<accession>A0ABT2BRI4</accession>
<evidence type="ECO:0000256" key="6">
    <source>
        <dbReference type="ARBA" id="ARBA00039545"/>
    </source>
</evidence>
<dbReference type="Pfam" id="PF13193">
    <property type="entry name" value="AMP-binding_C"/>
    <property type="match status" value="1"/>
</dbReference>
<dbReference type="PANTHER" id="PTHR43767">
    <property type="entry name" value="LONG-CHAIN-FATTY-ACID--COA LIGASE"/>
    <property type="match status" value="1"/>
</dbReference>
<comment type="caution">
    <text evidence="10">The sequence shown here is derived from an EMBL/GenBank/DDBJ whole genome shotgun (WGS) entry which is preliminary data.</text>
</comment>
<dbReference type="RefSeq" id="WP_258858246.1">
    <property type="nucleotide sequence ID" value="NZ_JANUGV010000008.1"/>
</dbReference>
<evidence type="ECO:0000313" key="10">
    <source>
        <dbReference type="EMBL" id="MCS0610680.1"/>
    </source>
</evidence>
<dbReference type="InterPro" id="IPR050237">
    <property type="entry name" value="ATP-dep_AMP-bd_enzyme"/>
</dbReference>
<evidence type="ECO:0000256" key="7">
    <source>
        <dbReference type="ARBA" id="ARBA00042773"/>
    </source>
</evidence>
<evidence type="ECO:0000256" key="3">
    <source>
        <dbReference type="ARBA" id="ARBA00022598"/>
    </source>
</evidence>
<keyword evidence="11" id="KW-1185">Reference proteome</keyword>
<feature type="domain" description="AMP-binding enzyme C-terminal" evidence="9">
    <location>
        <begin position="468"/>
        <end position="543"/>
    </location>
</feature>
<feature type="domain" description="AMP-dependent synthetase/ligase" evidence="8">
    <location>
        <begin position="30"/>
        <end position="417"/>
    </location>
</feature>
<name>A0ABT2BRI4_9BURK</name>
<dbReference type="EMBL" id="JANUGV010000008">
    <property type="protein sequence ID" value="MCS0610680.1"/>
    <property type="molecule type" value="Genomic_DNA"/>
</dbReference>
<dbReference type="EC" id="6.2.1.3" evidence="5"/>
<organism evidence="10 11">
    <name type="scientific">Massilia solisilvae</name>
    <dbReference type="NCBI Taxonomy" id="1811225"/>
    <lineage>
        <taxon>Bacteria</taxon>
        <taxon>Pseudomonadati</taxon>
        <taxon>Pseudomonadota</taxon>
        <taxon>Betaproteobacteria</taxon>
        <taxon>Burkholderiales</taxon>
        <taxon>Oxalobacteraceae</taxon>
        <taxon>Telluria group</taxon>
        <taxon>Massilia</taxon>
    </lineage>
</organism>
<protein>
    <recommendedName>
        <fullName evidence="6">Long-chain-fatty-acid--CoA ligase</fullName>
        <ecNumber evidence="5">6.2.1.3</ecNumber>
    </recommendedName>
    <alternativeName>
        <fullName evidence="7">Long-chain acyl-CoA synthetase</fullName>
    </alternativeName>
</protein>
<dbReference type="InterPro" id="IPR000873">
    <property type="entry name" value="AMP-dep_synth/lig_dom"/>
</dbReference>
<dbReference type="PROSITE" id="PS00455">
    <property type="entry name" value="AMP_BINDING"/>
    <property type="match status" value="1"/>
</dbReference>
<dbReference type="InterPro" id="IPR020845">
    <property type="entry name" value="AMP-binding_CS"/>
</dbReference>
<evidence type="ECO:0000259" key="9">
    <source>
        <dbReference type="Pfam" id="PF13193"/>
    </source>
</evidence>
<evidence type="ECO:0000256" key="2">
    <source>
        <dbReference type="ARBA" id="ARBA00005005"/>
    </source>
</evidence>
<gene>
    <name evidence="10" type="ORF">NX773_21145</name>
</gene>
<dbReference type="InterPro" id="IPR025110">
    <property type="entry name" value="AMP-bd_C"/>
</dbReference>
<comment type="subcellular location">
    <subcellularLocation>
        <location evidence="1">Membrane</location>
        <topology evidence="1">Peripheral membrane protein</topology>
    </subcellularLocation>
</comment>
<dbReference type="SUPFAM" id="SSF56801">
    <property type="entry name" value="Acetyl-CoA synthetase-like"/>
    <property type="match status" value="1"/>
</dbReference>
<proteinExistence type="predicted"/>
<evidence type="ECO:0000256" key="5">
    <source>
        <dbReference type="ARBA" id="ARBA00026121"/>
    </source>
</evidence>
<evidence type="ECO:0000313" key="11">
    <source>
        <dbReference type="Proteomes" id="UP001205861"/>
    </source>
</evidence>
<dbReference type="InterPro" id="IPR045851">
    <property type="entry name" value="AMP-bd_C_sf"/>
</dbReference>
<keyword evidence="4" id="KW-0472">Membrane</keyword>
<comment type="pathway">
    <text evidence="2">Lipid metabolism; fatty acid beta-oxidation.</text>
</comment>
<dbReference type="Pfam" id="PF00501">
    <property type="entry name" value="AMP-binding"/>
    <property type="match status" value="1"/>
</dbReference>
<dbReference type="CDD" id="cd05936">
    <property type="entry name" value="FC-FACS_FadD_like"/>
    <property type="match status" value="1"/>
</dbReference>
<dbReference type="InterPro" id="IPR042099">
    <property type="entry name" value="ANL_N_sf"/>
</dbReference>
<sequence length="565" mass="61833">MHKFWLDSYPPGIPADVQADRFGSLNDMFSWVCARYRHLPAFTNQGTTIRWDHVDTLSRNFAAFLQGLGLGRGERVALMMPNLLQYPIALLGVLRAGCVVVNTNPMYTPRELQYQLVDSGASAIVVLDNFAHTVEDVIENTDVRHVVTTRVGDMLPFPKAQIVNLVVKHVRHMVPPWHINGSVPFTAALERGAGLKLEEAAPRLHDLAFLQYTGGTTGVPKGAMLTHGNMVANVEQTAAWVGPVLAEGKEVGVIPLPLYHVFALTVMLAWCRIGAHIVLVTNPRDLHSFMRELRHVRFTALIGVNTLFNALLNAPAFAHVDTSSLRLAVAGGMALQRSVAERWQQRFGIPLIEGYGLTEASPIVCANPLDLKHYSGTIGLPIPSTECAILDDEGRALALGELGELAVRGPQVMKGYWNMPEETAHVFAPGGWLRTGDMGVMNPDGTIKLVDRKKDMIIVSGFKVFPSEVEDVVALHPGVYEVAAIKAADEHSDEVVKIVVVPKDASLTAEQLVEHCRANLAPYKVPKYVVFRSEPLPKSNIGKILRRVVAEEERARMAPAATPVA</sequence>
<reference evidence="10 11" key="1">
    <citation type="submission" date="2022-08" db="EMBL/GenBank/DDBJ databases">
        <title>Reclassification of Massilia species as members of the genera Telluria, Duganella, Pseudoduganella, Mokoshia gen. nov. and Zemynaea gen. nov. using orthogonal and non-orthogonal genome-based approaches.</title>
        <authorList>
            <person name="Bowman J.P."/>
        </authorList>
    </citation>
    <scope>NUCLEOTIDE SEQUENCE [LARGE SCALE GENOMIC DNA]</scope>
    <source>
        <strain evidence="10 11">JCM 31607</strain>
    </source>
</reference>
<keyword evidence="3" id="KW-0436">Ligase</keyword>
<evidence type="ECO:0000259" key="8">
    <source>
        <dbReference type="Pfam" id="PF00501"/>
    </source>
</evidence>
<dbReference type="Proteomes" id="UP001205861">
    <property type="component" value="Unassembled WGS sequence"/>
</dbReference>
<dbReference type="Gene3D" id="3.40.50.12780">
    <property type="entry name" value="N-terminal domain of ligase-like"/>
    <property type="match status" value="1"/>
</dbReference>
<dbReference type="Gene3D" id="3.30.300.30">
    <property type="match status" value="1"/>
</dbReference>
<evidence type="ECO:0000256" key="1">
    <source>
        <dbReference type="ARBA" id="ARBA00004170"/>
    </source>
</evidence>
<evidence type="ECO:0000256" key="4">
    <source>
        <dbReference type="ARBA" id="ARBA00023136"/>
    </source>
</evidence>